<comment type="caution">
    <text evidence="1">The sequence shown here is derived from an EMBL/GenBank/DDBJ whole genome shotgun (WGS) entry which is preliminary data.</text>
</comment>
<organism evidence="1 2">
    <name type="scientific">Roseiarcus fermentans</name>
    <dbReference type="NCBI Taxonomy" id="1473586"/>
    <lineage>
        <taxon>Bacteria</taxon>
        <taxon>Pseudomonadati</taxon>
        <taxon>Pseudomonadota</taxon>
        <taxon>Alphaproteobacteria</taxon>
        <taxon>Hyphomicrobiales</taxon>
        <taxon>Roseiarcaceae</taxon>
        <taxon>Roseiarcus</taxon>
    </lineage>
</organism>
<sequence length="192" mass="20314">MATTRSKSKTQASKTQTRPALTFEMAVQLCPHQGVAENVAQAFGLIVPEYETIRAEHATALNQMAGAFEGSLNDKATEMHFQRIVGAFVSSAVGAGRFYSEKVGEARAATARAADGGDDEHGAPIGLESKAQRIREFAADMAMQAYALLAAAHGAIDAYKDLTGEEWKAYEAKPDAQVEQKAAASQMGAFGG</sequence>
<proteinExistence type="predicted"/>
<evidence type="ECO:0000313" key="2">
    <source>
        <dbReference type="Proteomes" id="UP000253529"/>
    </source>
</evidence>
<reference evidence="1 2" key="1">
    <citation type="submission" date="2018-06" db="EMBL/GenBank/DDBJ databases">
        <title>Genomic Encyclopedia of Type Strains, Phase IV (KMG-IV): sequencing the most valuable type-strain genomes for metagenomic binning, comparative biology and taxonomic classification.</title>
        <authorList>
            <person name="Goeker M."/>
        </authorList>
    </citation>
    <scope>NUCLEOTIDE SEQUENCE [LARGE SCALE GENOMIC DNA]</scope>
    <source>
        <strain evidence="1 2">DSM 24875</strain>
    </source>
</reference>
<evidence type="ECO:0000313" key="1">
    <source>
        <dbReference type="EMBL" id="RBP13092.1"/>
    </source>
</evidence>
<dbReference type="EMBL" id="QNRK01000012">
    <property type="protein sequence ID" value="RBP13092.1"/>
    <property type="molecule type" value="Genomic_DNA"/>
</dbReference>
<dbReference type="OrthoDB" id="8091442at2"/>
<keyword evidence="2" id="KW-1185">Reference proteome</keyword>
<gene>
    <name evidence="1" type="ORF">DFR50_11261</name>
</gene>
<accession>A0A366FEH6</accession>
<dbReference type="AlphaFoldDB" id="A0A366FEH6"/>
<protein>
    <submittedName>
        <fullName evidence="1">Uncharacterized protein</fullName>
    </submittedName>
</protein>
<dbReference type="RefSeq" id="WP_147262744.1">
    <property type="nucleotide sequence ID" value="NZ_QNRK01000012.1"/>
</dbReference>
<name>A0A366FEH6_9HYPH</name>
<dbReference type="Proteomes" id="UP000253529">
    <property type="component" value="Unassembled WGS sequence"/>
</dbReference>